<protein>
    <submittedName>
        <fullName evidence="7">Adenine specific DNA methylase Mod</fullName>
    </submittedName>
</protein>
<dbReference type="HOGENOM" id="CLU_020164_1_1_9"/>
<organism evidence="7">
    <name type="scientific">Phascolarctobacterium succinatutens CAG:287</name>
    <dbReference type="NCBI Taxonomy" id="1263101"/>
    <lineage>
        <taxon>Bacteria</taxon>
        <taxon>Bacillati</taxon>
        <taxon>Bacillota</taxon>
        <taxon>Negativicutes</taxon>
        <taxon>Acidaminococcales</taxon>
        <taxon>Acidaminococcaceae</taxon>
        <taxon>Phascolarctobacterium</taxon>
    </lineage>
</organism>
<sequence>MPTLNWIGKDKVLNHHLEVPFHVLERQYSFDEAGKHEEDNGSENMIIHGDNLLALKSLLPKYEGKIKCIYIDPPYNTGNENWVYNDNVNDPQIQRWLHQVVGKEGEDLSRHDKWLCMMYPRLKLLQRLLADDGVIFISIDVFEYAHLKCIMDEIFGIANFRNCIAVRRGIKNVQAQFEEVQALSLGHEYIYLYSKNTHAKLPKLSKPLELAKAGKWDTFWRGTDRPTMRYRIFDALPTSGQWRWEENRTRKAMKNYEIYIAQYADKISIDDFFIEHLMATNEKLDFVRKNENGVIQYYVPPQTGKLLSDNWMDILLSGSFAGFDTEKNVLLIQRIIDWIVRPGEIILDSFAGSGTTAHAVLNMNKADGGNRKFICIEMMDYADTITAERVKRVINGYGEGKKAVDGTGGNFSYYELGEPLLVDDKLNNAVSTEKIREYIYYMETKQALPEAAAEEPMLLGVYHGAAYYFNYEKDASTTLNAAFLKSIKTQAEAYVIYADTCVLSENKLQQFHITFKKIPRDIARL</sequence>
<comment type="similarity">
    <text evidence="1">Belongs to the N(4)/N(6)-methyltransferase family.</text>
</comment>
<dbReference type="Proteomes" id="UP000014937">
    <property type="component" value="Unassembled WGS sequence"/>
</dbReference>
<dbReference type="InterPro" id="IPR002295">
    <property type="entry name" value="N4/N6-MTase_EcoPI_Mod-like"/>
</dbReference>
<proteinExistence type="inferred from homology"/>
<evidence type="ECO:0000256" key="3">
    <source>
        <dbReference type="ARBA" id="ARBA00022679"/>
    </source>
</evidence>
<dbReference type="PROSITE" id="PS00092">
    <property type="entry name" value="N6_MTASE"/>
    <property type="match status" value="1"/>
</dbReference>
<dbReference type="InterPro" id="IPR029063">
    <property type="entry name" value="SAM-dependent_MTases_sf"/>
</dbReference>
<keyword evidence="3" id="KW-0808">Transferase</keyword>
<evidence type="ECO:0000256" key="4">
    <source>
        <dbReference type="ARBA" id="ARBA00022691"/>
    </source>
</evidence>
<dbReference type="PIRSF" id="PIRSF015855">
    <property type="entry name" value="TypeIII_Mtase_mKpnI"/>
    <property type="match status" value="1"/>
</dbReference>
<evidence type="ECO:0000256" key="5">
    <source>
        <dbReference type="ARBA" id="ARBA00022747"/>
    </source>
</evidence>
<dbReference type="GO" id="GO:0032259">
    <property type="term" value="P:methylation"/>
    <property type="evidence" value="ECO:0007669"/>
    <property type="project" value="UniProtKB-KW"/>
</dbReference>
<keyword evidence="5" id="KW-0680">Restriction system</keyword>
<keyword evidence="2 7" id="KW-0489">Methyltransferase</keyword>
<gene>
    <name evidence="7" type="ORF">BN587_00774</name>
</gene>
<dbReference type="InterPro" id="IPR002941">
    <property type="entry name" value="DNA_methylase_N4/N6"/>
</dbReference>
<dbReference type="GO" id="GO:0009307">
    <property type="term" value="P:DNA restriction-modification system"/>
    <property type="evidence" value="ECO:0007669"/>
    <property type="project" value="UniProtKB-KW"/>
</dbReference>
<evidence type="ECO:0000256" key="2">
    <source>
        <dbReference type="ARBA" id="ARBA00022603"/>
    </source>
</evidence>
<name>R6WYE4_9FIRM</name>
<dbReference type="EMBL" id="CBGL010000105">
    <property type="protein sequence ID" value="CDD11944.1"/>
    <property type="molecule type" value="Genomic_DNA"/>
</dbReference>
<dbReference type="GO" id="GO:0008170">
    <property type="term" value="F:N-methyltransferase activity"/>
    <property type="evidence" value="ECO:0007669"/>
    <property type="project" value="InterPro"/>
</dbReference>
<accession>R6WYE4</accession>
<dbReference type="GO" id="GO:0003677">
    <property type="term" value="F:DNA binding"/>
    <property type="evidence" value="ECO:0007669"/>
    <property type="project" value="InterPro"/>
</dbReference>
<evidence type="ECO:0000256" key="1">
    <source>
        <dbReference type="ARBA" id="ARBA00006594"/>
    </source>
</evidence>
<dbReference type="RefSeq" id="WP_021719855.1">
    <property type="nucleotide sequence ID" value="NZ_FR892778.1"/>
</dbReference>
<keyword evidence="4" id="KW-0949">S-adenosyl-L-methionine</keyword>
<dbReference type="PRINTS" id="PR00506">
    <property type="entry name" value="D21N6MTFRASE"/>
</dbReference>
<dbReference type="AlphaFoldDB" id="R6WYE4"/>
<dbReference type="SUPFAM" id="SSF53335">
    <property type="entry name" value="S-adenosyl-L-methionine-dependent methyltransferases"/>
    <property type="match status" value="1"/>
</dbReference>
<dbReference type="InterPro" id="IPR002052">
    <property type="entry name" value="DNA_methylase_N6_adenine_CS"/>
</dbReference>
<dbReference type="Pfam" id="PF01555">
    <property type="entry name" value="N6_N4_Mtase"/>
    <property type="match status" value="1"/>
</dbReference>
<feature type="domain" description="DNA methylase N-4/N-6" evidence="6">
    <location>
        <begin position="66"/>
        <end position="381"/>
    </location>
</feature>
<reference evidence="7" key="1">
    <citation type="submission" date="2012-11" db="EMBL/GenBank/DDBJ databases">
        <title>Dependencies among metagenomic species, viruses, plasmids and units of genetic variation.</title>
        <authorList>
            <person name="Nielsen H.B."/>
            <person name="Almeida M."/>
            <person name="Juncker A.S."/>
            <person name="Rasmussen S."/>
            <person name="Li J."/>
            <person name="Sunagawa S."/>
            <person name="Plichta D."/>
            <person name="Gautier L."/>
            <person name="Le Chatelier E."/>
            <person name="Peletier E."/>
            <person name="Bonde I."/>
            <person name="Nielsen T."/>
            <person name="Manichanh C."/>
            <person name="Arumugam M."/>
            <person name="Batto J."/>
            <person name="Santos M.B.Q.D."/>
            <person name="Blom N."/>
            <person name="Borruel N."/>
            <person name="Burgdorf K.S."/>
            <person name="Boumezbeur F."/>
            <person name="Casellas F."/>
            <person name="Dore J."/>
            <person name="Guarner F."/>
            <person name="Hansen T."/>
            <person name="Hildebrand F."/>
            <person name="Kaas R.S."/>
            <person name="Kennedy S."/>
            <person name="Kristiansen K."/>
            <person name="Kultima J.R."/>
            <person name="Leonard P."/>
            <person name="Levenez F."/>
            <person name="Lund O."/>
            <person name="Moumen B."/>
            <person name="Le Paslier D."/>
            <person name="Pons N."/>
            <person name="Pedersen O."/>
            <person name="Prifti E."/>
            <person name="Qin J."/>
            <person name="Raes J."/>
            <person name="Tap J."/>
            <person name="Tims S."/>
            <person name="Ussery D.W."/>
            <person name="Yamada T."/>
            <person name="MetaHit consortium"/>
            <person name="Renault P."/>
            <person name="Sicheritz-Ponten T."/>
            <person name="Bork P."/>
            <person name="Wang J."/>
            <person name="Brunak S."/>
            <person name="Ehrlich S.D."/>
        </authorList>
    </citation>
    <scope>NUCLEOTIDE SEQUENCE [LARGE SCALE GENOMIC DNA]</scope>
</reference>
<evidence type="ECO:0000259" key="6">
    <source>
        <dbReference type="Pfam" id="PF01555"/>
    </source>
</evidence>
<evidence type="ECO:0000313" key="7">
    <source>
        <dbReference type="EMBL" id="CDD11944.1"/>
    </source>
</evidence>
<comment type="caution">
    <text evidence="7">The sequence shown here is derived from an EMBL/GenBank/DDBJ whole genome shotgun (WGS) entry which is preliminary data.</text>
</comment>
<dbReference type="Gene3D" id="3.40.50.150">
    <property type="entry name" value="Vaccinia Virus protein VP39"/>
    <property type="match status" value="1"/>
</dbReference>